<dbReference type="EMBL" id="WAAU01000008">
    <property type="protein sequence ID" value="KAB1159829.1"/>
    <property type="molecule type" value="Genomic_DNA"/>
</dbReference>
<dbReference type="GO" id="GO:0003676">
    <property type="term" value="F:nucleic acid binding"/>
    <property type="evidence" value="ECO:0007669"/>
    <property type="project" value="InterPro"/>
</dbReference>
<gene>
    <name evidence="3" type="ORF">F7018_05825</name>
</gene>
<dbReference type="AlphaFoldDB" id="A0A7J5AQD3"/>
<evidence type="ECO:0000313" key="3">
    <source>
        <dbReference type="EMBL" id="KAB1159829.1"/>
    </source>
</evidence>
<dbReference type="Gene3D" id="3.10.310.30">
    <property type="match status" value="1"/>
</dbReference>
<dbReference type="Pfam" id="PF01368">
    <property type="entry name" value="DHH"/>
    <property type="match status" value="1"/>
</dbReference>
<sequence length="342" mass="38895">MILKHFKELQEFLSEPKNIVIIGHRNPDGDAVGSTLGLKHYFDKKGHTTQVLMPNEYPDFLHWIPGSETVKRFDRQNSQSVKALGKSEIIFLLDFNALHRVGDDMKNTLEKYENSFALIDHHQQPDDFEYMYSDTTMSSTCQMVYNFIDMMGDVDMIDKNIATCLYTGIMTDTGSFRFRSTTSTTHRIIADLIDKGAENDKIHSNVHDANSYNRLLLLGQALSNMKVLPEYKTAYITLSEEEKKRFSYEKGDTEGVVNYALSLKGIVFAAIFIEDKEQGIIKMSLRSKGKFSVNQFARNYFNGGGHDNAAGGKSLESMKSTISKFTALLPKYKNELEMSYEI</sequence>
<dbReference type="OrthoDB" id="9803668at2"/>
<proteinExistence type="predicted"/>
<dbReference type="Pfam" id="PF02272">
    <property type="entry name" value="DHHA1"/>
    <property type="match status" value="1"/>
</dbReference>
<dbReference type="InterPro" id="IPR038763">
    <property type="entry name" value="DHH_sf"/>
</dbReference>
<evidence type="ECO:0000313" key="4">
    <source>
        <dbReference type="Proteomes" id="UP000467305"/>
    </source>
</evidence>
<feature type="domain" description="DHHA1" evidence="2">
    <location>
        <begin position="245"/>
        <end position="315"/>
    </location>
</feature>
<name>A0A7J5AQD3_9FLAO</name>
<accession>A0A7J5AQD3</accession>
<feature type="domain" description="DDH" evidence="1">
    <location>
        <begin position="18"/>
        <end position="169"/>
    </location>
</feature>
<dbReference type="Gene3D" id="3.90.1640.10">
    <property type="entry name" value="inorganic pyrophosphatase (n-terminal core)"/>
    <property type="match status" value="1"/>
</dbReference>
<keyword evidence="4" id="KW-1185">Reference proteome</keyword>
<dbReference type="InterPro" id="IPR051319">
    <property type="entry name" value="Oligoribo/pAp-PDE_c-di-AMP_PDE"/>
</dbReference>
<organism evidence="3 4">
    <name type="scientific">Tenacibaculum aiptasiae</name>
    <dbReference type="NCBI Taxonomy" id="426481"/>
    <lineage>
        <taxon>Bacteria</taxon>
        <taxon>Pseudomonadati</taxon>
        <taxon>Bacteroidota</taxon>
        <taxon>Flavobacteriia</taxon>
        <taxon>Flavobacteriales</taxon>
        <taxon>Flavobacteriaceae</taxon>
        <taxon>Tenacibaculum</taxon>
    </lineage>
</organism>
<dbReference type="PANTHER" id="PTHR47618">
    <property type="entry name" value="BIFUNCTIONAL OLIGORIBONUCLEASE AND PAP PHOSPHATASE NRNA"/>
    <property type="match status" value="1"/>
</dbReference>
<evidence type="ECO:0000259" key="1">
    <source>
        <dbReference type="Pfam" id="PF01368"/>
    </source>
</evidence>
<dbReference type="InterPro" id="IPR001667">
    <property type="entry name" value="DDH_dom"/>
</dbReference>
<evidence type="ECO:0000259" key="2">
    <source>
        <dbReference type="Pfam" id="PF02272"/>
    </source>
</evidence>
<dbReference type="InterPro" id="IPR003156">
    <property type="entry name" value="DHHA1_dom"/>
</dbReference>
<dbReference type="Proteomes" id="UP000467305">
    <property type="component" value="Unassembled WGS sequence"/>
</dbReference>
<protein>
    <submittedName>
        <fullName evidence="3">Bifunctional oligoribonuclease/PAP phosphatase NrnA</fullName>
    </submittedName>
</protein>
<comment type="caution">
    <text evidence="3">The sequence shown here is derived from an EMBL/GenBank/DDBJ whole genome shotgun (WGS) entry which is preliminary data.</text>
</comment>
<dbReference type="SUPFAM" id="SSF64182">
    <property type="entry name" value="DHH phosphoesterases"/>
    <property type="match status" value="1"/>
</dbReference>
<dbReference type="PANTHER" id="PTHR47618:SF1">
    <property type="entry name" value="BIFUNCTIONAL OLIGORIBONUCLEASE AND PAP PHOSPHATASE NRNA"/>
    <property type="match status" value="1"/>
</dbReference>
<reference evidence="3 4" key="1">
    <citation type="submission" date="2019-09" db="EMBL/GenBank/DDBJ databases">
        <authorList>
            <person name="Cao W.R."/>
        </authorList>
    </citation>
    <scope>NUCLEOTIDE SEQUENCE [LARGE SCALE GENOMIC DNA]</scope>
    <source>
        <strain evidence="4">a4</strain>
    </source>
</reference>
<dbReference type="RefSeq" id="WP_150899074.1">
    <property type="nucleotide sequence ID" value="NZ_WAAU01000008.1"/>
</dbReference>